<evidence type="ECO:0000259" key="2">
    <source>
        <dbReference type="Pfam" id="PF03050"/>
    </source>
</evidence>
<evidence type="ECO:0000256" key="1">
    <source>
        <dbReference type="SAM" id="MobiDB-lite"/>
    </source>
</evidence>
<evidence type="ECO:0000259" key="4">
    <source>
        <dbReference type="Pfam" id="PF13007"/>
    </source>
</evidence>
<comment type="caution">
    <text evidence="6">The sequence shown here is derived from an EMBL/GenBank/DDBJ whole genome shotgun (WGS) entry which is preliminary data.</text>
</comment>
<dbReference type="PANTHER" id="PTHR33678:SF1">
    <property type="entry name" value="BLL1576 PROTEIN"/>
    <property type="match status" value="1"/>
</dbReference>
<gene>
    <name evidence="6" type="ORF">G8N85_004913</name>
</gene>
<protein>
    <submittedName>
        <fullName evidence="6">IS66 family transposase</fullName>
    </submittedName>
</protein>
<dbReference type="InterPro" id="IPR039552">
    <property type="entry name" value="IS66_C"/>
</dbReference>
<feature type="domain" description="Transposase TnpC homeodomain" evidence="4">
    <location>
        <begin position="60"/>
        <end position="130"/>
    </location>
</feature>
<feature type="non-terminal residue" evidence="6">
    <location>
        <position position="543"/>
    </location>
</feature>
<feature type="region of interest" description="Disordered" evidence="1">
    <location>
        <begin position="92"/>
        <end position="117"/>
    </location>
</feature>
<feature type="compositionally biased region" description="Basic and acidic residues" evidence="1">
    <location>
        <begin position="93"/>
        <end position="107"/>
    </location>
</feature>
<evidence type="ECO:0000259" key="3">
    <source>
        <dbReference type="Pfam" id="PF13005"/>
    </source>
</evidence>
<dbReference type="Pfam" id="PF13005">
    <property type="entry name" value="zf-IS66"/>
    <property type="match status" value="1"/>
</dbReference>
<reference evidence="6" key="2">
    <citation type="submission" date="2020-02" db="EMBL/GenBank/DDBJ databases">
        <authorList>
            <consortium name="NCBI Pathogen Detection Project"/>
        </authorList>
    </citation>
    <scope>NUCLEOTIDE SEQUENCE</scope>
    <source>
        <strain evidence="6">MA.CK_01/00000941</strain>
    </source>
</reference>
<dbReference type="InterPro" id="IPR052344">
    <property type="entry name" value="Transposase-related"/>
</dbReference>
<dbReference type="NCBIfam" id="NF033517">
    <property type="entry name" value="transpos_IS66"/>
    <property type="match status" value="1"/>
</dbReference>
<dbReference type="InterPro" id="IPR024474">
    <property type="entry name" value="Znf_dom_IS66"/>
</dbReference>
<dbReference type="InterPro" id="IPR004291">
    <property type="entry name" value="Transposase_IS66_central"/>
</dbReference>
<dbReference type="Pfam" id="PF03050">
    <property type="entry name" value="DDE_Tnp_IS66"/>
    <property type="match status" value="1"/>
</dbReference>
<feature type="domain" description="Transposase IS66 zinc-finger binding" evidence="3">
    <location>
        <begin position="138"/>
        <end position="182"/>
    </location>
</feature>
<feature type="domain" description="Transposase IS66 C-terminal" evidence="5">
    <location>
        <begin position="495"/>
        <end position="532"/>
    </location>
</feature>
<dbReference type="EMBL" id="DAAUOA010000043">
    <property type="protein sequence ID" value="HAF2206836.1"/>
    <property type="molecule type" value="Genomic_DNA"/>
</dbReference>
<organism evidence="6">
    <name type="scientific">Salmonella enterica</name>
    <name type="common">Salmonella choleraesuis</name>
    <dbReference type="NCBI Taxonomy" id="28901"/>
    <lineage>
        <taxon>Bacteria</taxon>
        <taxon>Pseudomonadati</taxon>
        <taxon>Pseudomonadota</taxon>
        <taxon>Gammaproteobacteria</taxon>
        <taxon>Enterobacterales</taxon>
        <taxon>Enterobacteriaceae</taxon>
        <taxon>Salmonella</taxon>
    </lineage>
</organism>
<sequence length="543" mass="62041">MNKQLPARLAELEKLLIEQAEALRQKDTQLRLIEETEAFLRTALARAEDKVEEGEREIERLRAQLEKLRRMLFGTRSEKLRRQVEEAEALLKQQEHESDRFSGRETDPQVPRQLRQSRHRRPFPEHLPREINRLEPVETCCPECGGELDFLGEVSAEQLELVTSALKVIRTVRVKKACTKCDCIVEAPAPSRPIERGIAGQGLPARVMVAKFCEHTPLYRLSEILERQHGVVLSRVLLSNWSDACCRLLSAVVDELYQYVMSGRKVHVDDTPVKVQAPGTKKTKKGHIWVYVRDDRNAGSSDPPAVWYAYSPDWSGKHTHDHLRHFHGVLQCDGYKGYEALFSAEREGGPLMETACMAHARRGINDVWEPARTSATAEEALSRIGELYAIEKEIRGLPEAERLRVRQNRSKPLLLALYDWMEEKVASASRKDRLPTAFQYLLNRKEALAYFCEDGLAEIDNNAAERALRSVCLGKKNWLFFGNDHGGDRGAMVYSLIETCKLNGINPEAYLRYVLSVLPEWPANRVNELLPWNVELWGCGRFP</sequence>
<feature type="domain" description="Transposase IS66 central" evidence="2">
    <location>
        <begin position="196"/>
        <end position="488"/>
    </location>
</feature>
<name>A0A743TWJ9_SALER</name>
<dbReference type="Pfam" id="PF13007">
    <property type="entry name" value="LZ_Tnp_IS66"/>
    <property type="match status" value="1"/>
</dbReference>
<evidence type="ECO:0000313" key="6">
    <source>
        <dbReference type="EMBL" id="HAF2206836.1"/>
    </source>
</evidence>
<dbReference type="InterPro" id="IPR024463">
    <property type="entry name" value="Transposase_TnpC_homeodom"/>
</dbReference>
<dbReference type="AlphaFoldDB" id="A0A743TWJ9"/>
<reference evidence="6" key="1">
    <citation type="journal article" date="2018" name="Genome Biol.">
        <title>SKESA: strategic k-mer extension for scrupulous assemblies.</title>
        <authorList>
            <person name="Souvorov A."/>
            <person name="Agarwala R."/>
            <person name="Lipman D.J."/>
        </authorList>
    </citation>
    <scope>NUCLEOTIDE SEQUENCE</scope>
    <source>
        <strain evidence="6">MA.CK_01/00000941</strain>
    </source>
</reference>
<dbReference type="Pfam" id="PF13817">
    <property type="entry name" value="DDE_Tnp_IS66_C"/>
    <property type="match status" value="1"/>
</dbReference>
<dbReference type="PANTHER" id="PTHR33678">
    <property type="entry name" value="BLL1576 PROTEIN"/>
    <property type="match status" value="1"/>
</dbReference>
<accession>A0A743TWJ9</accession>
<proteinExistence type="predicted"/>
<evidence type="ECO:0000259" key="5">
    <source>
        <dbReference type="Pfam" id="PF13817"/>
    </source>
</evidence>